<organism evidence="1 2">
    <name type="scientific">Phytophthora palmivora</name>
    <dbReference type="NCBI Taxonomy" id="4796"/>
    <lineage>
        <taxon>Eukaryota</taxon>
        <taxon>Sar</taxon>
        <taxon>Stramenopiles</taxon>
        <taxon>Oomycota</taxon>
        <taxon>Peronosporomycetes</taxon>
        <taxon>Peronosporales</taxon>
        <taxon>Peronosporaceae</taxon>
        <taxon>Phytophthora</taxon>
    </lineage>
</organism>
<proteinExistence type="predicted"/>
<dbReference type="InterPro" id="IPR043128">
    <property type="entry name" value="Rev_trsase/Diguanyl_cyclase"/>
</dbReference>
<sequence length="198" mass="22641">MGLEELLPGNTKRSKATAVGSFLKFLKSEGMTEEYVRVCTERDRSGKCFMSVMDKFDMYLAFNESKKGKPLARNTAMQYYRQAKLWLLDQFPQHRAALEACLLKLGKPLDKICFKRDGGGFISKAPPCSKADLKKILVYSDYQPRIVPKPPPVDYRMCIDSREVNEQTIPMLWTMPQIDVVITHIAGSKVFLHTRTPR</sequence>
<dbReference type="InterPro" id="IPR043502">
    <property type="entry name" value="DNA/RNA_pol_sf"/>
</dbReference>
<evidence type="ECO:0000313" key="2">
    <source>
        <dbReference type="Proteomes" id="UP000237271"/>
    </source>
</evidence>
<dbReference type="AlphaFoldDB" id="A0A2P4XKT7"/>
<keyword evidence="2" id="KW-1185">Reference proteome</keyword>
<comment type="caution">
    <text evidence="1">The sequence shown here is derived from an EMBL/GenBank/DDBJ whole genome shotgun (WGS) entry which is preliminary data.</text>
</comment>
<gene>
    <name evidence="1" type="ORF">PHPALM_18034</name>
</gene>
<dbReference type="Gene3D" id="3.10.10.10">
    <property type="entry name" value="HIV Type 1 Reverse Transcriptase, subunit A, domain 1"/>
    <property type="match status" value="1"/>
</dbReference>
<dbReference type="Gene3D" id="3.30.70.270">
    <property type="match status" value="1"/>
</dbReference>
<protein>
    <submittedName>
        <fullName evidence="1">Uncharacterized protein</fullName>
    </submittedName>
</protein>
<reference evidence="1 2" key="1">
    <citation type="journal article" date="2017" name="Genome Biol. Evol.">
        <title>Phytophthora megakarya and P. palmivora, closely related causal agents of cacao black pod rot, underwent increases in genome sizes and gene numbers by different mechanisms.</title>
        <authorList>
            <person name="Ali S.S."/>
            <person name="Shao J."/>
            <person name="Lary D.J."/>
            <person name="Kronmiller B."/>
            <person name="Shen D."/>
            <person name="Strem M.D."/>
            <person name="Amoako-Attah I."/>
            <person name="Akrofi A.Y."/>
            <person name="Begoude B.A."/>
            <person name="Ten Hoopen G.M."/>
            <person name="Coulibaly K."/>
            <person name="Kebe B.I."/>
            <person name="Melnick R.L."/>
            <person name="Guiltinan M.J."/>
            <person name="Tyler B.M."/>
            <person name="Meinhardt L.W."/>
            <person name="Bailey B.A."/>
        </authorList>
    </citation>
    <scope>NUCLEOTIDE SEQUENCE [LARGE SCALE GENOMIC DNA]</scope>
    <source>
        <strain evidence="2">sbr112.9</strain>
    </source>
</reference>
<name>A0A2P4XKT7_9STRA</name>
<dbReference type="Proteomes" id="UP000237271">
    <property type="component" value="Unassembled WGS sequence"/>
</dbReference>
<evidence type="ECO:0000313" key="1">
    <source>
        <dbReference type="EMBL" id="POM66148.1"/>
    </source>
</evidence>
<dbReference type="EMBL" id="NCKW01009723">
    <property type="protein sequence ID" value="POM66148.1"/>
    <property type="molecule type" value="Genomic_DNA"/>
</dbReference>
<dbReference type="SUPFAM" id="SSF56672">
    <property type="entry name" value="DNA/RNA polymerases"/>
    <property type="match status" value="1"/>
</dbReference>
<accession>A0A2P4XKT7</accession>